<accession>G8Y5F0</accession>
<name>G8Y5F0_PICSO</name>
<evidence type="ECO:0000313" key="4">
    <source>
        <dbReference type="EMBL" id="CCE84861.1"/>
    </source>
</evidence>
<dbReference type="HOGENOM" id="CLU_625708_0_0_1"/>
<dbReference type="STRING" id="559304.G8Y5F0"/>
<proteinExistence type="predicted"/>
<keyword evidence="2" id="KW-0472">Membrane</keyword>
<keyword evidence="2" id="KW-1133">Transmembrane helix</keyword>
<keyword evidence="5" id="KW-1185">Reference proteome</keyword>
<dbReference type="EMBL" id="FO082048">
    <property type="protein sequence ID" value="CCE84861.1"/>
    <property type="molecule type" value="Genomic_DNA"/>
</dbReference>
<feature type="transmembrane region" description="Helical" evidence="2">
    <location>
        <begin position="299"/>
        <end position="321"/>
    </location>
</feature>
<feature type="compositionally biased region" description="Basic and acidic residues" evidence="1">
    <location>
        <begin position="1"/>
        <end position="14"/>
    </location>
</feature>
<protein>
    <submittedName>
        <fullName evidence="4">Piso0_004420 protein</fullName>
    </submittedName>
</protein>
<dbReference type="InParanoid" id="G8Y5F0"/>
<dbReference type="Proteomes" id="UP000005222">
    <property type="component" value="Chromosome K"/>
</dbReference>
<evidence type="ECO:0000313" key="3">
    <source>
        <dbReference type="EMBL" id="CCE83830.1"/>
    </source>
</evidence>
<keyword evidence="2" id="KW-0812">Transmembrane</keyword>
<dbReference type="EMBL" id="FO082049">
    <property type="protein sequence ID" value="CCE83830.1"/>
    <property type="molecule type" value="Genomic_DNA"/>
</dbReference>
<organism evidence="4 5">
    <name type="scientific">Pichia sorbitophila (strain ATCC MYA-4447 / BCRC 22081 / CBS 7064 / NBRC 10061 / NRRL Y-12695)</name>
    <name type="common">Hybrid yeast</name>
    <dbReference type="NCBI Taxonomy" id="559304"/>
    <lineage>
        <taxon>Eukaryota</taxon>
        <taxon>Fungi</taxon>
        <taxon>Dikarya</taxon>
        <taxon>Ascomycota</taxon>
        <taxon>Saccharomycotina</taxon>
        <taxon>Pichiomycetes</taxon>
        <taxon>Debaryomycetaceae</taxon>
        <taxon>Millerozyma</taxon>
    </lineage>
</organism>
<feature type="transmembrane region" description="Helical" evidence="2">
    <location>
        <begin position="362"/>
        <end position="383"/>
    </location>
</feature>
<feature type="region of interest" description="Disordered" evidence="1">
    <location>
        <begin position="235"/>
        <end position="254"/>
    </location>
</feature>
<reference evidence="5" key="2">
    <citation type="journal article" date="2012" name="G3 (Bethesda)">
        <title>Pichia sorbitophila, an interspecies yeast hybrid reveals early steps of genome resolution following polyploidization.</title>
        <authorList>
            <person name="Leh Louis V."/>
            <person name="Despons L."/>
            <person name="Friedrich A."/>
            <person name="Martin T."/>
            <person name="Durrens P."/>
            <person name="Casaregola S."/>
            <person name="Neuveglise C."/>
            <person name="Fairhead C."/>
            <person name="Marck C."/>
            <person name="Cruz J.A."/>
            <person name="Straub M.L."/>
            <person name="Kugler V."/>
            <person name="Sacerdot C."/>
            <person name="Uzunov Z."/>
            <person name="Thierry A."/>
            <person name="Weiss S."/>
            <person name="Bleykasten C."/>
            <person name="De Montigny J."/>
            <person name="Jacques N."/>
            <person name="Jung P."/>
            <person name="Lemaire M."/>
            <person name="Mallet S."/>
            <person name="Morel G."/>
            <person name="Richard G.F."/>
            <person name="Sarkar A."/>
            <person name="Savel G."/>
            <person name="Schacherer J."/>
            <person name="Seret M.L."/>
            <person name="Talla E."/>
            <person name="Samson G."/>
            <person name="Jubin C."/>
            <person name="Poulain J."/>
            <person name="Vacherie B."/>
            <person name="Barbe V."/>
            <person name="Pelletier E."/>
            <person name="Sherman D.J."/>
            <person name="Westhof E."/>
            <person name="Weissenbach J."/>
            <person name="Baret P.V."/>
            <person name="Wincker P."/>
            <person name="Gaillardin C."/>
            <person name="Dujon B."/>
            <person name="Souciet J.L."/>
        </authorList>
    </citation>
    <scope>NUCLEOTIDE SEQUENCE [LARGE SCALE GENOMIC DNA]</scope>
    <source>
        <strain evidence="5">ATCC MYA-4447 / BCRC 22081 / CBS 7064 / NBRC 10061 / NRRL Y-12695</strain>
    </source>
</reference>
<feature type="region of interest" description="Disordered" evidence="1">
    <location>
        <begin position="1"/>
        <end position="59"/>
    </location>
</feature>
<dbReference type="Proteomes" id="UP000005222">
    <property type="component" value="Chromosome L"/>
</dbReference>
<evidence type="ECO:0000256" key="1">
    <source>
        <dbReference type="SAM" id="MobiDB-lite"/>
    </source>
</evidence>
<sequence>MSYYHPDTRHRATDSQESSDYNWSFEEGDSQTSSVDVLSLSHEKSGPTHTKAAPSQELHHHHHYYHHYPSRHSNDFGLKSGDQFRDMFLHKGAGRYHESTNSLGSWPSSKFEPYPKSISAFPTEAPPSESEKSLPIDKDPVDHKTISTDPSVAVGLPYNQKALMEIPGMPASQKVKSPDYVNPPMPIGLGIYGKNLSSTIDSSRKMIYPVDPMIPLPPTPKSNEENGHMDELKRMDSRNQTPQSDYEPKSEIQSLASRTRDLENDLIKRVMDRPVTSLSIRVLGKENNERKILFFSAKFFIFLTKLVLSILVISLSSVLASQDSKVDSAIYKFFIAQGAVSLIASLLFLTTIVSFEKRNGSFYVCAVMLTTFVTFVISLAVLIPNNHCASSSVCVTRKVLASINIISFLLWSSTLVVYFTTISISRLDLLEETLDMET</sequence>
<dbReference type="OrthoDB" id="4019110at2759"/>
<dbReference type="eggNOG" id="ENOG502RJBG">
    <property type="taxonomic scope" value="Eukaryota"/>
</dbReference>
<evidence type="ECO:0000256" key="2">
    <source>
        <dbReference type="SAM" id="Phobius"/>
    </source>
</evidence>
<evidence type="ECO:0000313" key="5">
    <source>
        <dbReference type="Proteomes" id="UP000005222"/>
    </source>
</evidence>
<gene>
    <name evidence="4" type="primary">Piso0_004420</name>
    <name evidence="3" type="ORF">GNLVRS01_PISO0K16488g</name>
    <name evidence="4" type="ORF">GNLVRS01_PISO0L16489g</name>
</gene>
<reference evidence="4" key="1">
    <citation type="submission" date="2011-10" db="EMBL/GenBank/DDBJ databases">
        <authorList>
            <person name="Genoscope - CEA"/>
        </authorList>
    </citation>
    <scope>NUCLEOTIDE SEQUENCE</scope>
</reference>
<feature type="transmembrane region" description="Helical" evidence="2">
    <location>
        <begin position="403"/>
        <end position="424"/>
    </location>
</feature>
<feature type="transmembrane region" description="Helical" evidence="2">
    <location>
        <begin position="333"/>
        <end position="355"/>
    </location>
</feature>
<dbReference type="OMA" id="ICCIIST"/>
<dbReference type="AlphaFoldDB" id="G8Y5F0"/>